<dbReference type="NCBIfam" id="TIGR00229">
    <property type="entry name" value="sensory_box"/>
    <property type="match status" value="4"/>
</dbReference>
<dbReference type="SMART" id="SM00091">
    <property type="entry name" value="PAS"/>
    <property type="match status" value="4"/>
</dbReference>
<dbReference type="InterPro" id="IPR013655">
    <property type="entry name" value="PAS_fold_3"/>
</dbReference>
<evidence type="ECO:0000259" key="6">
    <source>
        <dbReference type="PROSITE" id="PS50112"/>
    </source>
</evidence>
<dbReference type="SUPFAM" id="SSF47384">
    <property type="entry name" value="Homodimeric domain of signal transducing histidine kinase"/>
    <property type="match status" value="1"/>
</dbReference>
<dbReference type="InterPro" id="IPR001610">
    <property type="entry name" value="PAC"/>
</dbReference>
<comment type="caution">
    <text evidence="8">The sequence shown here is derived from an EMBL/GenBank/DDBJ whole genome shotgun (WGS) entry which is preliminary data.</text>
</comment>
<evidence type="ECO:0000256" key="1">
    <source>
        <dbReference type="ARBA" id="ARBA00000085"/>
    </source>
</evidence>
<dbReference type="InterPro" id="IPR035965">
    <property type="entry name" value="PAS-like_dom_sf"/>
</dbReference>
<dbReference type="PANTHER" id="PTHR43304:SF1">
    <property type="entry name" value="PAC DOMAIN-CONTAINING PROTEIN"/>
    <property type="match status" value="1"/>
</dbReference>
<proteinExistence type="predicted"/>
<dbReference type="InterPro" id="IPR000700">
    <property type="entry name" value="PAS-assoc_C"/>
</dbReference>
<dbReference type="SUPFAM" id="SSF55785">
    <property type="entry name" value="PYP-like sensor domain (PAS domain)"/>
    <property type="match status" value="4"/>
</dbReference>
<dbReference type="InterPro" id="IPR013767">
    <property type="entry name" value="PAS_fold"/>
</dbReference>
<organism evidence="8 9">
    <name type="scientific">Pedobacter gandavensis</name>
    <dbReference type="NCBI Taxonomy" id="2679963"/>
    <lineage>
        <taxon>Bacteria</taxon>
        <taxon>Pseudomonadati</taxon>
        <taxon>Bacteroidota</taxon>
        <taxon>Sphingobacteriia</taxon>
        <taxon>Sphingobacteriales</taxon>
        <taxon>Sphingobacteriaceae</taxon>
        <taxon>Pedobacter</taxon>
    </lineage>
</organism>
<dbReference type="Pfam" id="PF08447">
    <property type="entry name" value="PAS_3"/>
    <property type="match status" value="2"/>
</dbReference>
<dbReference type="PANTHER" id="PTHR43304">
    <property type="entry name" value="PHYTOCHROME-LIKE PROTEIN CPH1"/>
    <property type="match status" value="1"/>
</dbReference>
<evidence type="ECO:0000256" key="5">
    <source>
        <dbReference type="ARBA" id="ARBA00022777"/>
    </source>
</evidence>
<dbReference type="RefSeq" id="WP_182955964.1">
    <property type="nucleotide sequence ID" value="NZ_WNXC01000002.1"/>
</dbReference>
<dbReference type="Gene3D" id="1.10.287.130">
    <property type="match status" value="1"/>
</dbReference>
<keyword evidence="5" id="KW-0418">Kinase</keyword>
<dbReference type="Proteomes" id="UP000636110">
    <property type="component" value="Unassembled WGS sequence"/>
</dbReference>
<comment type="catalytic activity">
    <reaction evidence="1">
        <text>ATP + protein L-histidine = ADP + protein N-phospho-L-histidine.</text>
        <dbReference type="EC" id="2.7.13.3"/>
    </reaction>
</comment>
<dbReference type="InterPro" id="IPR000014">
    <property type="entry name" value="PAS"/>
</dbReference>
<dbReference type="Pfam" id="PF13188">
    <property type="entry name" value="PAS_8"/>
    <property type="match status" value="1"/>
</dbReference>
<dbReference type="Pfam" id="PF00989">
    <property type="entry name" value="PAS"/>
    <property type="match status" value="1"/>
</dbReference>
<dbReference type="InterPro" id="IPR052162">
    <property type="entry name" value="Sensor_kinase/Photoreceptor"/>
</dbReference>
<feature type="domain" description="PAC" evidence="7">
    <location>
        <begin position="461"/>
        <end position="513"/>
    </location>
</feature>
<feature type="domain" description="PAS" evidence="6">
    <location>
        <begin position="262"/>
        <end position="332"/>
    </location>
</feature>
<feature type="domain" description="PAS" evidence="6">
    <location>
        <begin position="20"/>
        <end position="90"/>
    </location>
</feature>
<dbReference type="Pfam" id="PF00512">
    <property type="entry name" value="HisKA"/>
    <property type="match status" value="1"/>
</dbReference>
<gene>
    <name evidence="8" type="ORF">GM920_08940</name>
</gene>
<dbReference type="PROSITE" id="PS50113">
    <property type="entry name" value="PAC"/>
    <property type="match status" value="1"/>
</dbReference>
<dbReference type="EC" id="2.7.13.3" evidence="2"/>
<keyword evidence="3" id="KW-0597">Phosphoprotein</keyword>
<dbReference type="CDD" id="cd00130">
    <property type="entry name" value="PAS"/>
    <property type="match status" value="4"/>
</dbReference>
<protein>
    <recommendedName>
        <fullName evidence="2">histidine kinase</fullName>
        <ecNumber evidence="2">2.7.13.3</ecNumber>
    </recommendedName>
</protein>
<dbReference type="SMART" id="SM00086">
    <property type="entry name" value="PAC"/>
    <property type="match status" value="3"/>
</dbReference>
<keyword evidence="4" id="KW-0808">Transferase</keyword>
<keyword evidence="9" id="KW-1185">Reference proteome</keyword>
<dbReference type="InterPro" id="IPR003661">
    <property type="entry name" value="HisK_dim/P_dom"/>
</dbReference>
<accession>A0ABR6EVJ1</accession>
<name>A0ABR6EVJ1_9SPHI</name>
<evidence type="ECO:0000313" key="8">
    <source>
        <dbReference type="EMBL" id="MBB2149037.1"/>
    </source>
</evidence>
<evidence type="ECO:0000256" key="3">
    <source>
        <dbReference type="ARBA" id="ARBA00022553"/>
    </source>
</evidence>
<sequence length="587" mass="68100">MKSIKAPRSDITFEKQLKAYQKRISNILESFTDAFFEVDRNWTVTYWNKEAERMLQMPRKHIIGKNLWEVYAEAIPLKFYTEYHRAIAENTSVRFQEYFEPNKVWLEVAAFPSGEGLSVYFKDITAHKEATAQLQQEKQRYIDLFNLSPLPQWLYNQETLAFLDVNEAAIKFYGYTRSQFLKMTINDIRILEDTAVIPDVIIDHLSIGDINQTIIRHCKKNGDLVYVTIESNAVWFKDISACLGLVIDRTKQILAENALFSSEQRFKAMVQNGSDLIAIVDIDGGYKYASPAAMAILGIDANRLLEENIFNFIHPDDQKETRHQFDRIKKHKHADISPFRFKNSEGVYRWMETVMTNMMDDPAIQGMVCNSRDITEDIENKRKIAESIGRYNIVSKATSDVIWDWNMDIGIILWNKGVKEVFGYANTNTSQHWLLERIHPDDVQEVLEEFELLTTNKKRRLQLEYRFRCADGTYKSVLDRSFVIFDGVGKPTRIIGSMQDITERINHLNAIESQNRQLREIAWIQAHEIRAPLARIMGLVELLQAYGTDETLKDYLTHLKSSSDELDKVIRTIMKNAYPQAVDGVGK</sequence>
<dbReference type="InterPro" id="IPR036097">
    <property type="entry name" value="HisK_dim/P_sf"/>
</dbReference>
<dbReference type="Gene3D" id="3.30.450.20">
    <property type="entry name" value="PAS domain"/>
    <property type="match status" value="4"/>
</dbReference>
<dbReference type="EMBL" id="WNXC01000002">
    <property type="protein sequence ID" value="MBB2149037.1"/>
    <property type="molecule type" value="Genomic_DNA"/>
</dbReference>
<dbReference type="PROSITE" id="PS50112">
    <property type="entry name" value="PAS"/>
    <property type="match status" value="3"/>
</dbReference>
<feature type="domain" description="PAS" evidence="6">
    <location>
        <begin position="387"/>
        <end position="457"/>
    </location>
</feature>
<evidence type="ECO:0000256" key="2">
    <source>
        <dbReference type="ARBA" id="ARBA00012438"/>
    </source>
</evidence>
<evidence type="ECO:0000259" key="7">
    <source>
        <dbReference type="PROSITE" id="PS50113"/>
    </source>
</evidence>
<evidence type="ECO:0000313" key="9">
    <source>
        <dbReference type="Proteomes" id="UP000636110"/>
    </source>
</evidence>
<dbReference type="CDD" id="cd00082">
    <property type="entry name" value="HisKA"/>
    <property type="match status" value="1"/>
</dbReference>
<reference evidence="8 9" key="1">
    <citation type="submission" date="2019-11" db="EMBL/GenBank/DDBJ databases">
        <title>Description of Pedobacter sp. LMG 31462T.</title>
        <authorList>
            <person name="Carlier A."/>
            <person name="Qi S."/>
            <person name="Vandamme P."/>
        </authorList>
    </citation>
    <scope>NUCLEOTIDE SEQUENCE [LARGE SCALE GENOMIC DNA]</scope>
    <source>
        <strain evidence="8 9">LMG 31462</strain>
    </source>
</reference>
<evidence type="ECO:0000256" key="4">
    <source>
        <dbReference type="ARBA" id="ARBA00022679"/>
    </source>
</evidence>